<gene>
    <name evidence="9" type="primary">inx</name>
    <name evidence="10" type="ORF">DGYR_LOCUS2680</name>
</gene>
<dbReference type="GO" id="GO:0005921">
    <property type="term" value="C:gap junction"/>
    <property type="evidence" value="ECO:0007669"/>
    <property type="project" value="UniProtKB-UniRule"/>
</dbReference>
<evidence type="ECO:0000256" key="6">
    <source>
        <dbReference type="ARBA" id="ARBA00023065"/>
    </source>
</evidence>
<dbReference type="EMBL" id="CAJFCJ010000004">
    <property type="protein sequence ID" value="CAD5113738.1"/>
    <property type="molecule type" value="Genomic_DNA"/>
</dbReference>
<dbReference type="GO" id="GO:0034220">
    <property type="term" value="P:monoatomic ion transmembrane transport"/>
    <property type="evidence" value="ECO:0007669"/>
    <property type="project" value="UniProtKB-KW"/>
</dbReference>
<dbReference type="OrthoDB" id="5867527at2759"/>
<dbReference type="Proteomes" id="UP000549394">
    <property type="component" value="Unassembled WGS sequence"/>
</dbReference>
<evidence type="ECO:0000313" key="11">
    <source>
        <dbReference type="Proteomes" id="UP000549394"/>
    </source>
</evidence>
<name>A0A7I8VBS9_9ANNE</name>
<feature type="transmembrane region" description="Helical" evidence="9">
    <location>
        <begin position="208"/>
        <end position="225"/>
    </location>
</feature>
<accession>A0A7I8VBS9</accession>
<keyword evidence="6 9" id="KW-0406">Ion transport</keyword>
<keyword evidence="4 9" id="KW-0812">Transmembrane</keyword>
<dbReference type="PANTHER" id="PTHR11893:SF36">
    <property type="entry name" value="INNEXIN-5"/>
    <property type="match status" value="1"/>
</dbReference>
<comment type="function">
    <text evidence="9">Structural component of the gap junctions.</text>
</comment>
<comment type="subcellular location">
    <subcellularLocation>
        <location evidence="1 9">Cell membrane</location>
        <topology evidence="1 9">Multi-pass membrane protein</topology>
    </subcellularLocation>
</comment>
<evidence type="ECO:0000256" key="7">
    <source>
        <dbReference type="ARBA" id="ARBA00023136"/>
    </source>
</evidence>
<evidence type="ECO:0000256" key="5">
    <source>
        <dbReference type="ARBA" id="ARBA00022989"/>
    </source>
</evidence>
<proteinExistence type="inferred from homology"/>
<comment type="caution">
    <text evidence="10">The sequence shown here is derived from an EMBL/GenBank/DDBJ whole genome shotgun (WGS) entry which is preliminary data.</text>
</comment>
<dbReference type="AlphaFoldDB" id="A0A7I8VBS9"/>
<dbReference type="PRINTS" id="PR01262">
    <property type="entry name" value="INNEXIN"/>
</dbReference>
<feature type="transmembrane region" description="Helical" evidence="9">
    <location>
        <begin position="31"/>
        <end position="50"/>
    </location>
</feature>
<evidence type="ECO:0000313" key="10">
    <source>
        <dbReference type="EMBL" id="CAD5113738.1"/>
    </source>
</evidence>
<keyword evidence="11" id="KW-1185">Reference proteome</keyword>
<dbReference type="PANTHER" id="PTHR11893">
    <property type="entry name" value="INNEXIN"/>
    <property type="match status" value="1"/>
</dbReference>
<sequence length="403" mass="47608">MMDGLFTTVGKITKANLRNDDDLIDKLNHRYTVVFLVIFTVVVSTTQYVGNPIHCWCPAYFTSNHEEFANKVCWISNTYYIPDRVMAGTGNLKERIGYYQWIPIVLLVQGFLFFLPCVIWRVFSSRSGINIHNLVESSETIQNALYPERRDKTIKYMIRHLDHYLEYQREYRGGCCVACKHFLSRHLCLICGNRYGNYLVALYMSSKILYFVNVIAQLFMLNGFLGTDYHLYGFEIIRELFYGRDWTASRRFPRVTLCDFEIRQMGNFHRHTVQCVLPINLFNEKIYIFLWFWFVFVSTATAVSFLRWLVFIGMRYSRVRYIRRHLKVMDKIQRDNERERKLSYKFAETYLRQDGIFVLKLVGKNSTDLVVADIVAALWDNYKNKPIHGGRPADEYDDSASIT</sequence>
<dbReference type="Pfam" id="PF00876">
    <property type="entry name" value="Innexin"/>
    <property type="match status" value="1"/>
</dbReference>
<keyword evidence="3" id="KW-1003">Cell membrane</keyword>
<reference evidence="10 11" key="1">
    <citation type="submission" date="2020-08" db="EMBL/GenBank/DDBJ databases">
        <authorList>
            <person name="Hejnol A."/>
        </authorList>
    </citation>
    <scope>NUCLEOTIDE SEQUENCE [LARGE SCALE GENOMIC DNA]</scope>
</reference>
<comment type="similarity">
    <text evidence="9">Belongs to the pannexin family.</text>
</comment>
<evidence type="ECO:0000256" key="8">
    <source>
        <dbReference type="ARBA" id="ARBA00023303"/>
    </source>
</evidence>
<feature type="transmembrane region" description="Helical" evidence="9">
    <location>
        <begin position="101"/>
        <end position="123"/>
    </location>
</feature>
<evidence type="ECO:0000256" key="4">
    <source>
        <dbReference type="ARBA" id="ARBA00022692"/>
    </source>
</evidence>
<dbReference type="InterPro" id="IPR000990">
    <property type="entry name" value="Innexin"/>
</dbReference>
<evidence type="ECO:0000256" key="2">
    <source>
        <dbReference type="ARBA" id="ARBA00022448"/>
    </source>
</evidence>
<dbReference type="GO" id="GO:0005886">
    <property type="term" value="C:plasma membrane"/>
    <property type="evidence" value="ECO:0007669"/>
    <property type="project" value="UniProtKB-SubCell"/>
</dbReference>
<keyword evidence="5 9" id="KW-1133">Transmembrane helix</keyword>
<evidence type="ECO:0000256" key="1">
    <source>
        <dbReference type="ARBA" id="ARBA00004651"/>
    </source>
</evidence>
<evidence type="ECO:0000256" key="3">
    <source>
        <dbReference type="ARBA" id="ARBA00022475"/>
    </source>
</evidence>
<evidence type="ECO:0000256" key="9">
    <source>
        <dbReference type="RuleBase" id="RU010713"/>
    </source>
</evidence>
<protein>
    <recommendedName>
        <fullName evidence="9">Innexin</fullName>
    </recommendedName>
</protein>
<organism evidence="10 11">
    <name type="scientific">Dimorphilus gyrociliatus</name>
    <dbReference type="NCBI Taxonomy" id="2664684"/>
    <lineage>
        <taxon>Eukaryota</taxon>
        <taxon>Metazoa</taxon>
        <taxon>Spiralia</taxon>
        <taxon>Lophotrochozoa</taxon>
        <taxon>Annelida</taxon>
        <taxon>Polychaeta</taxon>
        <taxon>Polychaeta incertae sedis</taxon>
        <taxon>Dinophilidae</taxon>
        <taxon>Dimorphilus</taxon>
    </lineage>
</organism>
<keyword evidence="8 9" id="KW-0407">Ion channel</keyword>
<feature type="transmembrane region" description="Helical" evidence="9">
    <location>
        <begin position="286"/>
        <end position="310"/>
    </location>
</feature>
<keyword evidence="7 9" id="KW-0472">Membrane</keyword>
<keyword evidence="2 9" id="KW-0813">Transport</keyword>
<dbReference type="PROSITE" id="PS51013">
    <property type="entry name" value="PANNEXIN"/>
    <property type="match status" value="1"/>
</dbReference>